<sequence length="223" mass="23789">MTGFDAIVIAVTLISGLLAMVRGFVREMLSILAWVTAAAAAIIALPYLSPKAREWIEPTWLADGSAAFLVFAVVLVLASFLSFYLGERVPDGHVGALDRTGGFLFGLARGFLLVTIAYMFIAWLVARDDFPAWLDESRLLPLVSATAETLTNLVDPGEENRPAQHARPKQAAPAATPNAGSTTGSKADPQNGSADSDAAEGYNAEERRRLDQLIESVDNGNGQ</sequence>
<keyword evidence="4 6" id="KW-0472">Membrane</keyword>
<evidence type="ECO:0000256" key="3">
    <source>
        <dbReference type="ARBA" id="ARBA00022989"/>
    </source>
</evidence>
<dbReference type="InterPro" id="IPR052719">
    <property type="entry name" value="CvpA-like"/>
</dbReference>
<organism evidence="7 8">
    <name type="scientific">Pyruvatibacter mobilis</name>
    <dbReference type="NCBI Taxonomy" id="1712261"/>
    <lineage>
        <taxon>Bacteria</taxon>
        <taxon>Pseudomonadati</taxon>
        <taxon>Pseudomonadota</taxon>
        <taxon>Alphaproteobacteria</taxon>
        <taxon>Hyphomicrobiales</taxon>
        <taxon>Parvibaculaceae</taxon>
        <taxon>Pyruvatibacter</taxon>
    </lineage>
</organism>
<dbReference type="EMBL" id="WXYQ01000005">
    <property type="protein sequence ID" value="NBG95506.1"/>
    <property type="molecule type" value="Genomic_DNA"/>
</dbReference>
<feature type="transmembrane region" description="Helical" evidence="6">
    <location>
        <begin position="31"/>
        <end position="48"/>
    </location>
</feature>
<feature type="transmembrane region" description="Helical" evidence="6">
    <location>
        <begin position="7"/>
        <end position="25"/>
    </location>
</feature>
<dbReference type="AlphaFoldDB" id="A0A845QBD2"/>
<dbReference type="GO" id="GO:0009403">
    <property type="term" value="P:toxin biosynthetic process"/>
    <property type="evidence" value="ECO:0007669"/>
    <property type="project" value="InterPro"/>
</dbReference>
<reference evidence="7 8" key="1">
    <citation type="journal article" date="2016" name="Int. J. Syst. Evol. Microbiol.">
        <title>Pyruvatibacter mobilis gen. nov., sp. nov., a marine bacterium from the culture broth of Picochlorum sp. 122.</title>
        <authorList>
            <person name="Wang G."/>
            <person name="Tang M."/>
            <person name="Wu H."/>
            <person name="Dai S."/>
            <person name="Li T."/>
            <person name="Chen C."/>
            <person name="He H."/>
            <person name="Fan J."/>
            <person name="Xiang W."/>
            <person name="Li X."/>
        </authorList>
    </citation>
    <scope>NUCLEOTIDE SEQUENCE [LARGE SCALE GENOMIC DNA]</scope>
    <source>
        <strain evidence="7 8">GYP-11</strain>
    </source>
</reference>
<evidence type="ECO:0000256" key="2">
    <source>
        <dbReference type="ARBA" id="ARBA00022692"/>
    </source>
</evidence>
<evidence type="ECO:0000256" key="1">
    <source>
        <dbReference type="ARBA" id="ARBA00004141"/>
    </source>
</evidence>
<dbReference type="OrthoDB" id="9806894at2"/>
<dbReference type="GeneID" id="300655028"/>
<gene>
    <name evidence="7" type="ORF">GTQ45_07145</name>
</gene>
<keyword evidence="3 6" id="KW-1133">Transmembrane helix</keyword>
<name>A0A845QBD2_9HYPH</name>
<evidence type="ECO:0000256" key="6">
    <source>
        <dbReference type="SAM" id="Phobius"/>
    </source>
</evidence>
<feature type="region of interest" description="Disordered" evidence="5">
    <location>
        <begin position="153"/>
        <end position="223"/>
    </location>
</feature>
<evidence type="ECO:0000313" key="7">
    <source>
        <dbReference type="EMBL" id="NBG95506.1"/>
    </source>
</evidence>
<keyword evidence="2 6" id="KW-0812">Transmembrane</keyword>
<dbReference type="Pfam" id="PF02674">
    <property type="entry name" value="Colicin_V"/>
    <property type="match status" value="1"/>
</dbReference>
<feature type="transmembrane region" description="Helical" evidence="6">
    <location>
        <begin position="103"/>
        <end position="126"/>
    </location>
</feature>
<feature type="compositionally biased region" description="Polar residues" evidence="5">
    <location>
        <begin position="178"/>
        <end position="194"/>
    </location>
</feature>
<evidence type="ECO:0000313" key="8">
    <source>
        <dbReference type="Proteomes" id="UP000470384"/>
    </source>
</evidence>
<protein>
    <recommendedName>
        <fullName evidence="9">Membrane protein required for colicin V production</fullName>
    </recommendedName>
</protein>
<feature type="transmembrane region" description="Helical" evidence="6">
    <location>
        <begin position="60"/>
        <end position="83"/>
    </location>
</feature>
<dbReference type="GO" id="GO:0016020">
    <property type="term" value="C:membrane"/>
    <property type="evidence" value="ECO:0007669"/>
    <property type="project" value="UniProtKB-SubCell"/>
</dbReference>
<keyword evidence="8" id="KW-1185">Reference proteome</keyword>
<accession>A0A845QBD2</accession>
<evidence type="ECO:0000256" key="4">
    <source>
        <dbReference type="ARBA" id="ARBA00023136"/>
    </source>
</evidence>
<dbReference type="PANTHER" id="PTHR36926">
    <property type="entry name" value="COLICIN V PRODUCTION PROTEIN"/>
    <property type="match status" value="1"/>
</dbReference>
<dbReference type="Proteomes" id="UP000470384">
    <property type="component" value="Unassembled WGS sequence"/>
</dbReference>
<dbReference type="RefSeq" id="WP_027840082.1">
    <property type="nucleotide sequence ID" value="NZ_BMHN01000001.1"/>
</dbReference>
<evidence type="ECO:0000256" key="5">
    <source>
        <dbReference type="SAM" id="MobiDB-lite"/>
    </source>
</evidence>
<comment type="caution">
    <text evidence="7">The sequence shown here is derived from an EMBL/GenBank/DDBJ whole genome shotgun (WGS) entry which is preliminary data.</text>
</comment>
<evidence type="ECO:0008006" key="9">
    <source>
        <dbReference type="Google" id="ProtNLM"/>
    </source>
</evidence>
<comment type="subcellular location">
    <subcellularLocation>
        <location evidence="1">Membrane</location>
        <topology evidence="1">Multi-pass membrane protein</topology>
    </subcellularLocation>
</comment>
<dbReference type="PANTHER" id="PTHR36926:SF1">
    <property type="entry name" value="COLICIN V PRODUCTION PROTEIN"/>
    <property type="match status" value="1"/>
</dbReference>
<proteinExistence type="predicted"/>
<dbReference type="InterPro" id="IPR003825">
    <property type="entry name" value="Colicin-V_CvpA"/>
</dbReference>